<dbReference type="InterPro" id="IPR027478">
    <property type="entry name" value="LdcA_N"/>
</dbReference>
<dbReference type="Gene3D" id="3.40.50.10740">
    <property type="entry name" value="Class I glutamine amidotransferase-like"/>
    <property type="match status" value="1"/>
</dbReference>
<gene>
    <name evidence="8" type="ORF">J2Z37_003176</name>
</gene>
<dbReference type="PANTHER" id="PTHR30237">
    <property type="entry name" value="MURAMOYLTETRAPEPTIDE CARBOXYPEPTIDASE"/>
    <property type="match status" value="1"/>
</dbReference>
<dbReference type="InterPro" id="IPR040449">
    <property type="entry name" value="Peptidase_S66_N"/>
</dbReference>
<evidence type="ECO:0000256" key="2">
    <source>
        <dbReference type="ARBA" id="ARBA00022645"/>
    </source>
</evidence>
<evidence type="ECO:0000256" key="1">
    <source>
        <dbReference type="ARBA" id="ARBA00010233"/>
    </source>
</evidence>
<keyword evidence="5" id="KW-0720">Serine protease</keyword>
<proteinExistence type="inferred from homology"/>
<evidence type="ECO:0000256" key="4">
    <source>
        <dbReference type="ARBA" id="ARBA00022801"/>
    </source>
</evidence>
<dbReference type="InterPro" id="IPR040921">
    <property type="entry name" value="Peptidase_S66C"/>
</dbReference>
<dbReference type="InterPro" id="IPR029062">
    <property type="entry name" value="Class_I_gatase-like"/>
</dbReference>
<dbReference type="EC" id="3.4.17.13" evidence="8"/>
<evidence type="ECO:0000259" key="7">
    <source>
        <dbReference type="Pfam" id="PF17676"/>
    </source>
</evidence>
<dbReference type="SUPFAM" id="SSF141986">
    <property type="entry name" value="LD-carboxypeptidase A C-terminal domain-like"/>
    <property type="match status" value="1"/>
</dbReference>
<dbReference type="InterPro" id="IPR027461">
    <property type="entry name" value="Carboxypeptidase_A_C_sf"/>
</dbReference>
<evidence type="ECO:0000259" key="6">
    <source>
        <dbReference type="Pfam" id="PF02016"/>
    </source>
</evidence>
<dbReference type="GO" id="GO:0106415">
    <property type="term" value="F:muramoyltetrapeptide carboxypeptidase activity"/>
    <property type="evidence" value="ECO:0007669"/>
    <property type="project" value="UniProtKB-EC"/>
</dbReference>
<evidence type="ECO:0000256" key="5">
    <source>
        <dbReference type="ARBA" id="ARBA00022825"/>
    </source>
</evidence>
<keyword evidence="4 8" id="KW-0378">Hydrolase</keyword>
<dbReference type="Pfam" id="PF02016">
    <property type="entry name" value="Peptidase_S66"/>
    <property type="match status" value="1"/>
</dbReference>
<keyword evidence="2 8" id="KW-0121">Carboxypeptidase</keyword>
<dbReference type="Pfam" id="PF17676">
    <property type="entry name" value="Peptidase_S66C"/>
    <property type="match status" value="1"/>
</dbReference>
<evidence type="ECO:0000313" key="9">
    <source>
        <dbReference type="Proteomes" id="UP001519343"/>
    </source>
</evidence>
<dbReference type="PANTHER" id="PTHR30237:SF2">
    <property type="entry name" value="MUREIN TETRAPEPTIDE CARBOXYPEPTIDASE"/>
    <property type="match status" value="1"/>
</dbReference>
<dbReference type="CDD" id="cd07025">
    <property type="entry name" value="Peptidase_S66"/>
    <property type="match status" value="1"/>
</dbReference>
<dbReference type="InterPro" id="IPR003507">
    <property type="entry name" value="S66_fam"/>
</dbReference>
<dbReference type="Gene3D" id="3.50.30.60">
    <property type="entry name" value="LD-carboxypeptidase A C-terminal domain-like"/>
    <property type="match status" value="1"/>
</dbReference>
<protein>
    <submittedName>
        <fullName evidence="8">Muramoyltetrapeptide carboxypeptidase</fullName>
        <ecNumber evidence="8">3.4.17.13</ecNumber>
    </submittedName>
</protein>
<keyword evidence="3" id="KW-0645">Protease</keyword>
<name>A0ABS4GSA9_9BACL</name>
<feature type="domain" description="LD-carboxypeptidase N-terminal" evidence="6">
    <location>
        <begin position="15"/>
        <end position="131"/>
    </location>
</feature>
<dbReference type="PIRSF" id="PIRSF028757">
    <property type="entry name" value="LD-carboxypeptidase"/>
    <property type="match status" value="1"/>
</dbReference>
<dbReference type="SUPFAM" id="SSF52317">
    <property type="entry name" value="Class I glutamine amidotransferase-like"/>
    <property type="match status" value="1"/>
</dbReference>
<feature type="domain" description="LD-carboxypeptidase C-terminal" evidence="7">
    <location>
        <begin position="179"/>
        <end position="295"/>
    </location>
</feature>
<reference evidence="8 9" key="1">
    <citation type="submission" date="2021-03" db="EMBL/GenBank/DDBJ databases">
        <title>Genomic Encyclopedia of Type Strains, Phase IV (KMG-IV): sequencing the most valuable type-strain genomes for metagenomic binning, comparative biology and taxonomic classification.</title>
        <authorList>
            <person name="Goeker M."/>
        </authorList>
    </citation>
    <scope>NUCLEOTIDE SEQUENCE [LARGE SCALE GENOMIC DNA]</scope>
    <source>
        <strain evidence="8 9">DSM 24738</strain>
    </source>
</reference>
<comment type="similarity">
    <text evidence="1">Belongs to the peptidase S66 family.</text>
</comment>
<comment type="caution">
    <text evidence="8">The sequence shown here is derived from an EMBL/GenBank/DDBJ whole genome shotgun (WGS) entry which is preliminary data.</text>
</comment>
<evidence type="ECO:0000313" key="8">
    <source>
        <dbReference type="EMBL" id="MBP1933165.1"/>
    </source>
</evidence>
<dbReference type="EMBL" id="JAGGKT010000009">
    <property type="protein sequence ID" value="MBP1933165.1"/>
    <property type="molecule type" value="Genomic_DNA"/>
</dbReference>
<sequence>MSIIKPKALQHGGTIAVIAPASPVPEEQLEKSVDRLARFGFRVILGESVRREYGYLSGRDDIRAMDVNRMFADPDVDAIICLRGGYGTPRILDQLDYPLICKNPKIFIGYSDITALHQALHRSTGLVTFHGPMVSELAVDHDELNWPLLFKLISETDALGKYSEPPGMFQYQINNGVASGRLVGGNLSLLVSLLGTPYEVDPRGRILFIEDVGEQPYKIDRMLTQLRLAGKLEQAEGILFTDFSGIHLEPKKPSLSVREVLEDIISPLGIPSYYGLKAGHCQPNLTLPIGIKARLDAVEGTLELLESCVI</sequence>
<evidence type="ECO:0000256" key="3">
    <source>
        <dbReference type="ARBA" id="ARBA00022670"/>
    </source>
</evidence>
<dbReference type="Proteomes" id="UP001519343">
    <property type="component" value="Unassembled WGS sequence"/>
</dbReference>
<organism evidence="8 9">
    <name type="scientific">Ammoniphilus resinae</name>
    <dbReference type="NCBI Taxonomy" id="861532"/>
    <lineage>
        <taxon>Bacteria</taxon>
        <taxon>Bacillati</taxon>
        <taxon>Bacillota</taxon>
        <taxon>Bacilli</taxon>
        <taxon>Bacillales</taxon>
        <taxon>Paenibacillaceae</taxon>
        <taxon>Aneurinibacillus group</taxon>
        <taxon>Ammoniphilus</taxon>
    </lineage>
</organism>
<accession>A0ABS4GSA9</accession>
<dbReference type="RefSeq" id="WP_209811181.1">
    <property type="nucleotide sequence ID" value="NZ_JAGGKT010000009.1"/>
</dbReference>
<keyword evidence="9" id="KW-1185">Reference proteome</keyword>